<dbReference type="Pfam" id="PF02581">
    <property type="entry name" value="TMP-TENI"/>
    <property type="match status" value="1"/>
</dbReference>
<evidence type="ECO:0000259" key="12">
    <source>
        <dbReference type="Pfam" id="PF02581"/>
    </source>
</evidence>
<comment type="catalytic activity">
    <reaction evidence="8 9 10">
        <text>2-[(2R,5Z)-2-carboxy-4-methylthiazol-5(2H)-ylidene]ethyl phosphate + 4-amino-2-methyl-5-(diphosphooxymethyl)pyrimidine + 2 H(+) = thiamine phosphate + CO2 + diphosphate</text>
        <dbReference type="Rhea" id="RHEA:47844"/>
        <dbReference type="ChEBI" id="CHEBI:15378"/>
        <dbReference type="ChEBI" id="CHEBI:16526"/>
        <dbReference type="ChEBI" id="CHEBI:33019"/>
        <dbReference type="ChEBI" id="CHEBI:37575"/>
        <dbReference type="ChEBI" id="CHEBI:57841"/>
        <dbReference type="ChEBI" id="CHEBI:62899"/>
        <dbReference type="EC" id="2.5.1.3"/>
    </reaction>
</comment>
<evidence type="ECO:0000256" key="3">
    <source>
        <dbReference type="ARBA" id="ARBA00022723"/>
    </source>
</evidence>
<dbReference type="EC" id="2.5.1.3" evidence="9"/>
<feature type="binding site" evidence="9">
    <location>
        <position position="72"/>
    </location>
    <ligand>
        <name>4-amino-2-methyl-5-(diphosphooxymethyl)pyrimidine</name>
        <dbReference type="ChEBI" id="CHEBI:57841"/>
    </ligand>
</feature>
<name>A0AAE3JAE5_9FIRM</name>
<dbReference type="GO" id="GO:0000287">
    <property type="term" value="F:magnesium ion binding"/>
    <property type="evidence" value="ECO:0007669"/>
    <property type="project" value="UniProtKB-UniRule"/>
</dbReference>
<evidence type="ECO:0000256" key="9">
    <source>
        <dbReference type="HAMAP-Rule" id="MF_00097"/>
    </source>
</evidence>
<accession>A0AAE3JAE5</accession>
<dbReference type="InterPro" id="IPR013785">
    <property type="entry name" value="Aldolase_TIM"/>
</dbReference>
<dbReference type="NCBIfam" id="TIGR00693">
    <property type="entry name" value="thiE"/>
    <property type="match status" value="1"/>
</dbReference>
<evidence type="ECO:0000256" key="6">
    <source>
        <dbReference type="ARBA" id="ARBA00047334"/>
    </source>
</evidence>
<sequence>MNIDKKTLRLYAVTDRTWLDGRTLYDDVEKALKGGVTLLQLREKNMSTDDFINSAKEIKSLCEKYNVPLIINDNVDVAKAVNADGVHIGQNDMPTHEARKILGKNKIIGVTAKTVEQAQKAEKDGADYLGSGAIFGTTTKGDAKKMDMQTLKSITSSVNIPVVAIGGIDGDNVLQLKGTGIVGAAVVSGIFAQDDIETATKDLYNKIGEII</sequence>
<evidence type="ECO:0000256" key="10">
    <source>
        <dbReference type="RuleBase" id="RU003826"/>
    </source>
</evidence>
<comment type="caution">
    <text evidence="13">The sequence shown here is derived from an EMBL/GenBank/DDBJ whole genome shotgun (WGS) entry which is preliminary data.</text>
</comment>
<feature type="domain" description="Thiamine phosphate synthase/TenI" evidence="12">
    <location>
        <begin position="10"/>
        <end position="190"/>
    </location>
</feature>
<evidence type="ECO:0000313" key="14">
    <source>
        <dbReference type="Proteomes" id="UP001198242"/>
    </source>
</evidence>
<evidence type="ECO:0000256" key="11">
    <source>
        <dbReference type="RuleBase" id="RU004253"/>
    </source>
</evidence>
<comment type="pathway">
    <text evidence="1 9 11">Cofactor biosynthesis; thiamine diphosphate biosynthesis; thiamine phosphate from 4-amino-2-methyl-5-diphosphomethylpyrimidine and 4-methyl-5-(2-phosphoethyl)-thiazole: step 1/1.</text>
</comment>
<dbReference type="GO" id="GO:0005737">
    <property type="term" value="C:cytoplasm"/>
    <property type="evidence" value="ECO:0007669"/>
    <property type="project" value="TreeGrafter"/>
</dbReference>
<protein>
    <recommendedName>
        <fullName evidence="9">Thiamine-phosphate synthase</fullName>
        <shortName evidence="9">TP synthase</shortName>
        <shortName evidence="9">TPS</shortName>
        <ecNumber evidence="9">2.5.1.3</ecNumber>
    </recommendedName>
    <alternativeName>
        <fullName evidence="9">Thiamine-phosphate pyrophosphorylase</fullName>
        <shortName evidence="9">TMP pyrophosphorylase</shortName>
        <shortName evidence="9">TMP-PPase</shortName>
    </alternativeName>
</protein>
<dbReference type="PANTHER" id="PTHR20857:SF15">
    <property type="entry name" value="THIAMINE-PHOSPHATE SYNTHASE"/>
    <property type="match status" value="1"/>
</dbReference>
<dbReference type="Gene3D" id="3.20.20.70">
    <property type="entry name" value="Aldolase class I"/>
    <property type="match status" value="1"/>
</dbReference>
<evidence type="ECO:0000256" key="7">
    <source>
        <dbReference type="ARBA" id="ARBA00047851"/>
    </source>
</evidence>
<comment type="catalytic activity">
    <reaction evidence="7 9 10">
        <text>2-(2-carboxy-4-methylthiazol-5-yl)ethyl phosphate + 4-amino-2-methyl-5-(diphosphooxymethyl)pyrimidine + 2 H(+) = thiamine phosphate + CO2 + diphosphate</text>
        <dbReference type="Rhea" id="RHEA:47848"/>
        <dbReference type="ChEBI" id="CHEBI:15378"/>
        <dbReference type="ChEBI" id="CHEBI:16526"/>
        <dbReference type="ChEBI" id="CHEBI:33019"/>
        <dbReference type="ChEBI" id="CHEBI:37575"/>
        <dbReference type="ChEBI" id="CHEBI:57841"/>
        <dbReference type="ChEBI" id="CHEBI:62890"/>
        <dbReference type="EC" id="2.5.1.3"/>
    </reaction>
</comment>
<evidence type="ECO:0000313" key="13">
    <source>
        <dbReference type="EMBL" id="MCC2211387.1"/>
    </source>
</evidence>
<organism evidence="13 14">
    <name type="scientific">Hominilimicola fabiformis</name>
    <dbReference type="NCBI Taxonomy" id="2885356"/>
    <lineage>
        <taxon>Bacteria</taxon>
        <taxon>Bacillati</taxon>
        <taxon>Bacillota</taxon>
        <taxon>Clostridia</taxon>
        <taxon>Eubacteriales</taxon>
        <taxon>Oscillospiraceae</taxon>
        <taxon>Hominilimicola</taxon>
    </lineage>
</organism>
<feature type="binding site" evidence="9">
    <location>
        <position position="73"/>
    </location>
    <ligand>
        <name>Mg(2+)</name>
        <dbReference type="ChEBI" id="CHEBI:18420"/>
    </ligand>
</feature>
<keyword evidence="3 9" id="KW-0479">Metal-binding</keyword>
<evidence type="ECO:0000256" key="1">
    <source>
        <dbReference type="ARBA" id="ARBA00005165"/>
    </source>
</evidence>
<proteinExistence type="inferred from homology"/>
<keyword evidence="2 9" id="KW-0808">Transferase</keyword>
<dbReference type="CDD" id="cd00564">
    <property type="entry name" value="TMP_TenI"/>
    <property type="match status" value="1"/>
</dbReference>
<dbReference type="GO" id="GO:0009228">
    <property type="term" value="P:thiamine biosynthetic process"/>
    <property type="evidence" value="ECO:0007669"/>
    <property type="project" value="UniProtKB-KW"/>
</dbReference>
<comment type="catalytic activity">
    <reaction evidence="6 9 10">
        <text>4-methyl-5-(2-phosphooxyethyl)-thiazole + 4-amino-2-methyl-5-(diphosphooxymethyl)pyrimidine + H(+) = thiamine phosphate + diphosphate</text>
        <dbReference type="Rhea" id="RHEA:22328"/>
        <dbReference type="ChEBI" id="CHEBI:15378"/>
        <dbReference type="ChEBI" id="CHEBI:33019"/>
        <dbReference type="ChEBI" id="CHEBI:37575"/>
        <dbReference type="ChEBI" id="CHEBI:57841"/>
        <dbReference type="ChEBI" id="CHEBI:58296"/>
        <dbReference type="EC" id="2.5.1.3"/>
    </reaction>
</comment>
<evidence type="ECO:0000256" key="8">
    <source>
        <dbReference type="ARBA" id="ARBA00047883"/>
    </source>
</evidence>
<feature type="binding site" evidence="9">
    <location>
        <position position="92"/>
    </location>
    <ligand>
        <name>Mg(2+)</name>
        <dbReference type="ChEBI" id="CHEBI:18420"/>
    </ligand>
</feature>
<comment type="similarity">
    <text evidence="9 10">Belongs to the thiamine-phosphate synthase family.</text>
</comment>
<feature type="binding site" evidence="9">
    <location>
        <position position="140"/>
    </location>
    <ligand>
        <name>4-amino-2-methyl-5-(diphosphooxymethyl)pyrimidine</name>
        <dbReference type="ChEBI" id="CHEBI:57841"/>
    </ligand>
</feature>
<dbReference type="GO" id="GO:0004789">
    <property type="term" value="F:thiamine-phosphate diphosphorylase activity"/>
    <property type="evidence" value="ECO:0007669"/>
    <property type="project" value="UniProtKB-UniRule"/>
</dbReference>
<dbReference type="InterPro" id="IPR036206">
    <property type="entry name" value="ThiamineP_synth_sf"/>
</dbReference>
<comment type="cofactor">
    <cofactor evidence="9">
        <name>Mg(2+)</name>
        <dbReference type="ChEBI" id="CHEBI:18420"/>
    </cofactor>
    <text evidence="9">Binds 1 Mg(2+) ion per subunit.</text>
</comment>
<dbReference type="RefSeq" id="WP_308456938.1">
    <property type="nucleotide sequence ID" value="NZ_JAJEQM010000017.1"/>
</dbReference>
<feature type="binding site" evidence="9">
    <location>
        <position position="111"/>
    </location>
    <ligand>
        <name>4-amino-2-methyl-5-(diphosphooxymethyl)pyrimidine</name>
        <dbReference type="ChEBI" id="CHEBI:57841"/>
    </ligand>
</feature>
<feature type="binding site" evidence="9">
    <location>
        <begin position="40"/>
        <end position="44"/>
    </location>
    <ligand>
        <name>4-amino-2-methyl-5-(diphosphooxymethyl)pyrimidine</name>
        <dbReference type="ChEBI" id="CHEBI:57841"/>
    </ligand>
</feature>
<reference evidence="13 14" key="1">
    <citation type="submission" date="2021-10" db="EMBL/GenBank/DDBJ databases">
        <title>Anaerobic single-cell dispensing facilitates the cultivation of human gut bacteria.</title>
        <authorList>
            <person name="Afrizal A."/>
        </authorList>
    </citation>
    <scope>NUCLEOTIDE SEQUENCE [LARGE SCALE GENOMIC DNA]</scope>
    <source>
        <strain evidence="13 14">CLA-AA-H232</strain>
    </source>
</reference>
<feature type="binding site" evidence="9">
    <location>
        <begin position="187"/>
        <end position="188"/>
    </location>
    <ligand>
        <name>2-[(2R,5Z)-2-carboxy-4-methylthiazol-5(2H)-ylidene]ethyl phosphate</name>
        <dbReference type="ChEBI" id="CHEBI:62899"/>
    </ligand>
</feature>
<dbReference type="SUPFAM" id="SSF51391">
    <property type="entry name" value="Thiamin phosphate synthase"/>
    <property type="match status" value="1"/>
</dbReference>
<dbReference type="FunFam" id="3.20.20.70:FF:000096">
    <property type="entry name" value="Thiamine-phosphate synthase"/>
    <property type="match status" value="1"/>
</dbReference>
<dbReference type="Proteomes" id="UP001198242">
    <property type="component" value="Unassembled WGS sequence"/>
</dbReference>
<keyword evidence="4 9" id="KW-0460">Magnesium</keyword>
<keyword evidence="14" id="KW-1185">Reference proteome</keyword>
<evidence type="ECO:0000256" key="4">
    <source>
        <dbReference type="ARBA" id="ARBA00022842"/>
    </source>
</evidence>
<evidence type="ECO:0000256" key="2">
    <source>
        <dbReference type="ARBA" id="ARBA00022679"/>
    </source>
</evidence>
<dbReference type="InterPro" id="IPR034291">
    <property type="entry name" value="TMP_synthase"/>
</dbReference>
<feature type="binding site" evidence="9">
    <location>
        <begin position="137"/>
        <end position="139"/>
    </location>
    <ligand>
        <name>2-[(2R,5Z)-2-carboxy-4-methylthiazol-5(2H)-ylidene]ethyl phosphate</name>
        <dbReference type="ChEBI" id="CHEBI:62899"/>
    </ligand>
</feature>
<gene>
    <name evidence="9 13" type="primary">thiE</name>
    <name evidence="13" type="ORF">LKE05_11385</name>
</gene>
<keyword evidence="5 9" id="KW-0784">Thiamine biosynthesis</keyword>
<dbReference type="AlphaFoldDB" id="A0AAE3JAE5"/>
<dbReference type="InterPro" id="IPR022998">
    <property type="entry name" value="ThiamineP_synth_TenI"/>
</dbReference>
<dbReference type="GO" id="GO:0009229">
    <property type="term" value="P:thiamine diphosphate biosynthetic process"/>
    <property type="evidence" value="ECO:0007669"/>
    <property type="project" value="UniProtKB-UniRule"/>
</dbReference>
<dbReference type="HAMAP" id="MF_00097">
    <property type="entry name" value="TMP_synthase"/>
    <property type="match status" value="1"/>
</dbReference>
<dbReference type="EMBL" id="JAJEQM010000017">
    <property type="protein sequence ID" value="MCC2211387.1"/>
    <property type="molecule type" value="Genomic_DNA"/>
</dbReference>
<dbReference type="PANTHER" id="PTHR20857">
    <property type="entry name" value="THIAMINE-PHOSPHATE PYROPHOSPHORYLASE"/>
    <property type="match status" value="1"/>
</dbReference>
<feature type="binding site" evidence="9">
    <location>
        <position position="167"/>
    </location>
    <ligand>
        <name>2-[(2R,5Z)-2-carboxy-4-methylthiazol-5(2H)-ylidene]ethyl phosphate</name>
        <dbReference type="ChEBI" id="CHEBI:62899"/>
    </ligand>
</feature>
<comment type="function">
    <text evidence="9">Condenses 4-methyl-5-(beta-hydroxyethyl)thiazole monophosphate (THZ-P) and 2-methyl-4-amino-5-hydroxymethyl pyrimidine pyrophosphate (HMP-PP) to form thiamine monophosphate (TMP).</text>
</comment>
<evidence type="ECO:0000256" key="5">
    <source>
        <dbReference type="ARBA" id="ARBA00022977"/>
    </source>
</evidence>